<dbReference type="WBParaSite" id="Hba_01846">
    <property type="protein sequence ID" value="Hba_01846"/>
    <property type="gene ID" value="Hba_01846"/>
</dbReference>
<accession>A0A1I7WB00</accession>
<organism evidence="1 2">
    <name type="scientific">Heterorhabditis bacteriophora</name>
    <name type="common">Entomopathogenic nematode worm</name>
    <dbReference type="NCBI Taxonomy" id="37862"/>
    <lineage>
        <taxon>Eukaryota</taxon>
        <taxon>Metazoa</taxon>
        <taxon>Ecdysozoa</taxon>
        <taxon>Nematoda</taxon>
        <taxon>Chromadorea</taxon>
        <taxon>Rhabditida</taxon>
        <taxon>Rhabditina</taxon>
        <taxon>Rhabditomorpha</taxon>
        <taxon>Strongyloidea</taxon>
        <taxon>Heterorhabditidae</taxon>
        <taxon>Heterorhabditis</taxon>
    </lineage>
</organism>
<name>A0A1I7WB00_HETBA</name>
<dbReference type="Proteomes" id="UP000095283">
    <property type="component" value="Unplaced"/>
</dbReference>
<keyword evidence="1" id="KW-1185">Reference proteome</keyword>
<evidence type="ECO:0000313" key="1">
    <source>
        <dbReference type="Proteomes" id="UP000095283"/>
    </source>
</evidence>
<evidence type="ECO:0000313" key="2">
    <source>
        <dbReference type="WBParaSite" id="Hba_01846"/>
    </source>
</evidence>
<dbReference type="AlphaFoldDB" id="A0A1I7WB00"/>
<proteinExistence type="predicted"/>
<protein>
    <submittedName>
        <fullName evidence="2">Secreted protein</fullName>
    </submittedName>
</protein>
<reference evidence="2" key="1">
    <citation type="submission" date="2016-11" db="UniProtKB">
        <authorList>
            <consortium name="WormBaseParasite"/>
        </authorList>
    </citation>
    <scope>IDENTIFICATION</scope>
</reference>
<sequence length="96" mass="11313">MFSLTGFLFYENERIYYFLSFSRIFQNIYKYRKKCTIGQIEAKNLFLQKNLYGISFLLTSSLIFYGSSTTHKPRPFEQDTGNRGQVIRHAEGFAVD</sequence>